<proteinExistence type="predicted"/>
<dbReference type="InterPro" id="IPR003848">
    <property type="entry name" value="DUF218"/>
</dbReference>
<evidence type="ECO:0000259" key="1">
    <source>
        <dbReference type="Pfam" id="PF02698"/>
    </source>
</evidence>
<evidence type="ECO:0000313" key="3">
    <source>
        <dbReference type="Proteomes" id="UP001179280"/>
    </source>
</evidence>
<evidence type="ECO:0000313" key="2">
    <source>
        <dbReference type="EMBL" id="MBM7839840.1"/>
    </source>
</evidence>
<dbReference type="PANTHER" id="PTHR30336">
    <property type="entry name" value="INNER MEMBRANE PROTEIN, PROBABLE PERMEASE"/>
    <property type="match status" value="1"/>
</dbReference>
<gene>
    <name evidence="2" type="ORF">JOC54_003120</name>
</gene>
<name>A0ABS2SX79_9BACI</name>
<protein>
    <submittedName>
        <fullName evidence="2">Uncharacterized SAM-binding protein YcdF (DUF218 family)</fullName>
    </submittedName>
</protein>
<reference evidence="2" key="1">
    <citation type="submission" date="2021-01" db="EMBL/GenBank/DDBJ databases">
        <title>Genomic Encyclopedia of Type Strains, Phase IV (KMG-IV): sequencing the most valuable type-strain genomes for metagenomic binning, comparative biology and taxonomic classification.</title>
        <authorList>
            <person name="Goeker M."/>
        </authorList>
    </citation>
    <scope>NUCLEOTIDE SEQUENCE</scope>
    <source>
        <strain evidence="2">DSM 21943</strain>
    </source>
</reference>
<dbReference type="PANTHER" id="PTHR30336:SF20">
    <property type="entry name" value="DUF218 DOMAIN-CONTAINING PROTEIN"/>
    <property type="match status" value="1"/>
</dbReference>
<comment type="caution">
    <text evidence="2">The sequence shown here is derived from an EMBL/GenBank/DDBJ whole genome shotgun (WGS) entry which is preliminary data.</text>
</comment>
<dbReference type="InterPro" id="IPR014729">
    <property type="entry name" value="Rossmann-like_a/b/a_fold"/>
</dbReference>
<dbReference type="Pfam" id="PF02698">
    <property type="entry name" value="DUF218"/>
    <property type="match status" value="1"/>
</dbReference>
<keyword evidence="3" id="KW-1185">Reference proteome</keyword>
<accession>A0ABS2SX79</accession>
<dbReference type="CDD" id="cd06259">
    <property type="entry name" value="YdcF-like"/>
    <property type="match status" value="1"/>
</dbReference>
<dbReference type="RefSeq" id="WP_204467099.1">
    <property type="nucleotide sequence ID" value="NZ_JAFBCV010000010.1"/>
</dbReference>
<dbReference type="Proteomes" id="UP001179280">
    <property type="component" value="Unassembled WGS sequence"/>
</dbReference>
<dbReference type="Gene3D" id="3.40.50.620">
    <property type="entry name" value="HUPs"/>
    <property type="match status" value="1"/>
</dbReference>
<dbReference type="InterPro" id="IPR051599">
    <property type="entry name" value="Cell_Envelope_Assoc"/>
</dbReference>
<feature type="domain" description="DUF218" evidence="1">
    <location>
        <begin position="40"/>
        <end position="184"/>
    </location>
</feature>
<sequence>MMRFAIKSVGIIVALFLLLMNYAAFSIWSFSNENQLVKTDAAVVLGAAIWDGTPSPVFAERINHAIWLYQHDYVNFLIFTGGKGDGEQYSEAEVARQYAIEQGIESEAILTEEVSTITEENLEQALLVSAQEPIESYAIVSDPLHMKRAMMMADDLGMEAHSSPTQTSAYTSWSSQAPFLARETLFYVGYMLVKPFR</sequence>
<organism evidence="2 3">
    <name type="scientific">Shouchella xiaoxiensis</name>
    <dbReference type="NCBI Taxonomy" id="766895"/>
    <lineage>
        <taxon>Bacteria</taxon>
        <taxon>Bacillati</taxon>
        <taxon>Bacillota</taxon>
        <taxon>Bacilli</taxon>
        <taxon>Bacillales</taxon>
        <taxon>Bacillaceae</taxon>
        <taxon>Shouchella</taxon>
    </lineage>
</organism>
<dbReference type="EMBL" id="JAFBCV010000010">
    <property type="protein sequence ID" value="MBM7839840.1"/>
    <property type="molecule type" value="Genomic_DNA"/>
</dbReference>